<dbReference type="OrthoDB" id="9995764at2759"/>
<dbReference type="InterPro" id="IPR019534">
    <property type="entry name" value="DUF2452"/>
</dbReference>
<name>A0A9X6RK93_HYPEX</name>
<dbReference type="PANTHER" id="PTHR14553">
    <property type="entry name" value="UNCHARACTERIZED PROTEIN C1ORF50"/>
    <property type="match status" value="1"/>
</dbReference>
<evidence type="ECO:0000256" key="1">
    <source>
        <dbReference type="SAM" id="MobiDB-lite"/>
    </source>
</evidence>
<proteinExistence type="predicted"/>
<dbReference type="Proteomes" id="UP000192578">
    <property type="component" value="Unassembled WGS sequence"/>
</dbReference>
<dbReference type="PANTHER" id="PTHR14553:SF1">
    <property type="entry name" value="SIMILAR TO CHROMOSOME 1 OPEN READING FRAME 50"/>
    <property type="match status" value="1"/>
</dbReference>
<keyword evidence="3" id="KW-1185">Reference proteome</keyword>
<dbReference type="EMBL" id="MTYJ01000211">
    <property type="protein sequence ID" value="OWA51003.1"/>
    <property type="molecule type" value="Genomic_DNA"/>
</dbReference>
<evidence type="ECO:0000313" key="3">
    <source>
        <dbReference type="Proteomes" id="UP000192578"/>
    </source>
</evidence>
<dbReference type="AlphaFoldDB" id="A0A9X6RK93"/>
<accession>A0A9X6RK93</accession>
<reference evidence="3" key="1">
    <citation type="submission" date="2017-01" db="EMBL/GenBank/DDBJ databases">
        <title>Comparative genomics of anhydrobiosis in the tardigrade Hypsibius dujardini.</title>
        <authorList>
            <person name="Yoshida Y."/>
            <person name="Koutsovoulos G."/>
            <person name="Laetsch D."/>
            <person name="Stevens L."/>
            <person name="Kumar S."/>
            <person name="Horikawa D."/>
            <person name="Ishino K."/>
            <person name="Komine S."/>
            <person name="Tomita M."/>
            <person name="Blaxter M."/>
            <person name="Arakawa K."/>
        </authorList>
    </citation>
    <scope>NUCLEOTIDE SEQUENCE [LARGE SCALE GENOMIC DNA]</scope>
    <source>
        <strain evidence="3">Z151</strain>
    </source>
</reference>
<dbReference type="Pfam" id="PF10504">
    <property type="entry name" value="DUF2452"/>
    <property type="match status" value="1"/>
</dbReference>
<protein>
    <submittedName>
        <fullName evidence="2">Uncharacterized protein</fullName>
    </submittedName>
</protein>
<sequence length="213" mass="24437">MDQSDLREEASQDSLVRADQNSAAPRRICHDVTINLVGGREILINPAKRHQITDSMDLVGLAQQLQTADNFTKANTTNKLIVIVDQIRYLQEQAKKILEEANRAQQLHHVACNFKKIPGNIYYLYEKIPSQERLFSMLSPSDWGRSCPYSFLGAFKLQYDMSWTPFEKIQEKEEDLQLINRIIQGSQDSSKMQDPFAFRITDVSHQTDHSAAH</sequence>
<organism evidence="2 3">
    <name type="scientific">Hypsibius exemplaris</name>
    <name type="common">Freshwater tardigrade</name>
    <dbReference type="NCBI Taxonomy" id="2072580"/>
    <lineage>
        <taxon>Eukaryota</taxon>
        <taxon>Metazoa</taxon>
        <taxon>Ecdysozoa</taxon>
        <taxon>Tardigrada</taxon>
        <taxon>Eutardigrada</taxon>
        <taxon>Parachela</taxon>
        <taxon>Hypsibioidea</taxon>
        <taxon>Hypsibiidae</taxon>
        <taxon>Hypsibius</taxon>
    </lineage>
</organism>
<feature type="region of interest" description="Disordered" evidence="1">
    <location>
        <begin position="1"/>
        <end position="20"/>
    </location>
</feature>
<comment type="caution">
    <text evidence="2">The sequence shown here is derived from an EMBL/GenBank/DDBJ whole genome shotgun (WGS) entry which is preliminary data.</text>
</comment>
<feature type="compositionally biased region" description="Basic and acidic residues" evidence="1">
    <location>
        <begin position="1"/>
        <end position="10"/>
    </location>
</feature>
<evidence type="ECO:0000313" key="2">
    <source>
        <dbReference type="EMBL" id="OWA51003.1"/>
    </source>
</evidence>
<gene>
    <name evidence="2" type="ORF">BV898_15504</name>
</gene>